<feature type="binding site" evidence="3">
    <location>
        <begin position="210"/>
        <end position="212"/>
    </location>
    <ligand>
        <name>substrate</name>
    </ligand>
</feature>
<evidence type="ECO:0000256" key="1">
    <source>
        <dbReference type="ARBA" id="ARBA00022676"/>
    </source>
</evidence>
<dbReference type="EMBL" id="QHBU01000008">
    <property type="protein sequence ID" value="PZR84202.1"/>
    <property type="molecule type" value="Genomic_DNA"/>
</dbReference>
<evidence type="ECO:0000259" key="4">
    <source>
        <dbReference type="Pfam" id="PF01048"/>
    </source>
</evidence>
<comment type="catalytic activity">
    <reaction evidence="3">
        <text>a purine D-ribonucleoside + phosphate = a purine nucleobase + alpha-D-ribose 1-phosphate</text>
        <dbReference type="Rhea" id="RHEA:19805"/>
        <dbReference type="ChEBI" id="CHEBI:26386"/>
        <dbReference type="ChEBI" id="CHEBI:43474"/>
        <dbReference type="ChEBI" id="CHEBI:57720"/>
        <dbReference type="ChEBI" id="CHEBI:142355"/>
        <dbReference type="EC" id="2.4.2.1"/>
    </reaction>
</comment>
<dbReference type="PANTHER" id="PTHR42679">
    <property type="entry name" value="S-METHYL-5'-THIOADENOSINE PHOSPHORYLASE"/>
    <property type="match status" value="1"/>
</dbReference>
<organism evidence="6 7">
    <name type="scientific">Candidatus Aeolococcus gillhamiae</name>
    <dbReference type="NCBI Taxonomy" id="3127015"/>
    <lineage>
        <taxon>Bacteria</taxon>
        <taxon>Bacillati</taxon>
        <taxon>Candidatus Dormiibacterota</taxon>
        <taxon>Candidatus Dormibacteria</taxon>
        <taxon>Candidatus Aeolococcales</taxon>
        <taxon>Candidatus Aeolococcaceae</taxon>
        <taxon>Candidatus Aeolococcus</taxon>
    </lineage>
</organism>
<dbReference type="NCBIfam" id="NF005876">
    <property type="entry name" value="PRK07823.1"/>
    <property type="match status" value="1"/>
</dbReference>
<keyword evidence="2 3" id="KW-0808">Transferase</keyword>
<dbReference type="InterPro" id="IPR035994">
    <property type="entry name" value="Nucleoside_phosphorylase_sf"/>
</dbReference>
<feature type="binding site" evidence="3">
    <location>
        <position position="187"/>
    </location>
    <ligand>
        <name>phosphate</name>
        <dbReference type="ChEBI" id="CHEBI:43474"/>
    </ligand>
</feature>
<dbReference type="Gene3D" id="3.40.50.1580">
    <property type="entry name" value="Nucleoside phosphorylase domain"/>
    <property type="match status" value="1"/>
</dbReference>
<feature type="binding site" evidence="3">
    <location>
        <begin position="54"/>
        <end position="55"/>
    </location>
    <ligand>
        <name>phosphate</name>
        <dbReference type="ChEBI" id="CHEBI:43474"/>
    </ligand>
</feature>
<dbReference type="GO" id="GO:0006166">
    <property type="term" value="P:purine ribonucleoside salvage"/>
    <property type="evidence" value="ECO:0007669"/>
    <property type="project" value="UniProtKB-UniRule"/>
</dbReference>
<keyword evidence="1 3" id="KW-0328">Glycosyltransferase</keyword>
<dbReference type="CDD" id="cd09010">
    <property type="entry name" value="MTAP_SsMTAPII_like_MTIP"/>
    <property type="match status" value="1"/>
</dbReference>
<dbReference type="HAMAP" id="MF_01963">
    <property type="entry name" value="MTAP"/>
    <property type="match status" value="1"/>
</dbReference>
<comment type="pathway">
    <text evidence="3">Purine metabolism; purine nucleoside salvage.</text>
</comment>
<dbReference type="Proteomes" id="UP000606991">
    <property type="component" value="Unassembled WGS sequence"/>
</dbReference>
<feature type="site" description="Important for substrate specificity" evidence="3">
    <location>
        <position position="226"/>
    </location>
</feature>
<feature type="binding site" evidence="3">
    <location>
        <position position="186"/>
    </location>
    <ligand>
        <name>substrate</name>
    </ligand>
</feature>
<dbReference type="GO" id="GO:0017061">
    <property type="term" value="F:S-methyl-5-thioadenosine phosphorylase activity"/>
    <property type="evidence" value="ECO:0007669"/>
    <property type="project" value="InterPro"/>
</dbReference>
<evidence type="ECO:0000256" key="2">
    <source>
        <dbReference type="ARBA" id="ARBA00022679"/>
    </source>
</evidence>
<dbReference type="EC" id="2.4.2.1" evidence="3"/>
<comment type="subunit">
    <text evidence="3">Homohexamer. Dimer of a homotrimer.</text>
</comment>
<dbReference type="InterPro" id="IPR000845">
    <property type="entry name" value="Nucleoside_phosphorylase_d"/>
</dbReference>
<dbReference type="InterPro" id="IPR010044">
    <property type="entry name" value="MTAP"/>
</dbReference>
<comment type="caution">
    <text evidence="6">The sequence shown here is derived from an EMBL/GenBank/DDBJ whole genome shotgun (WGS) entry which is preliminary data.</text>
</comment>
<comment type="miscellaneous">
    <text evidence="3">Although this enzyme belongs to the family of MTA phosphorylases based on sequence homology, it lacks several conserved amino acids in the substrate binding pocket that confer specificity towards MTA.</text>
</comment>
<accession>A0A2W5ZFF3</accession>
<comment type="caution">
    <text evidence="3">Lacks conserved residue(s) required for the propagation of feature annotation.</text>
</comment>
<proteinExistence type="inferred from homology"/>
<dbReference type="EMBL" id="JAEKNS010000163">
    <property type="protein sequence ID" value="MBJ7596423.1"/>
    <property type="molecule type" value="Genomic_DNA"/>
</dbReference>
<sequence length="269" mass="28621">MPYAEFAVIGGSGFYALIDGEGAERVAVETPYGEPSDTVALGFVAGRMVAFLPRHGSGHTVPPHRINYRANLWALASLGVTRVIAPCAAGSLRAEVDRGDVVVCDQVIDRTRGQRHDTFFDGPEVAHLSAPSPYCAELSAAAATACTQAGLHTHHGGTVLVIEGPRFATVAESREFARTGAHIINMTQYPEVVLAQELGMCYAGLGLVTDHDAGVDRDQPSQAVTQEEVLRVFAANLETLRAAIIRLIAALPATRGCDCAARRPQTIRH</sequence>
<dbReference type="NCBIfam" id="TIGR01694">
    <property type="entry name" value="MTAP"/>
    <property type="match status" value="1"/>
</dbReference>
<reference evidence="6" key="2">
    <citation type="submission" date="2018-05" db="EMBL/GenBank/DDBJ databases">
        <authorList>
            <person name="Ferrari B."/>
        </authorList>
    </citation>
    <scope>NUCLEOTIDE SEQUENCE</scope>
    <source>
        <strain evidence="6">RRmetagenome_bin12</strain>
    </source>
</reference>
<dbReference type="AlphaFoldDB" id="A0A2W5ZFF3"/>
<comment type="similarity">
    <text evidence="3">Belongs to the PNP/MTAP phosphorylase family. MTAP subfamily.</text>
</comment>
<dbReference type="SUPFAM" id="SSF53167">
    <property type="entry name" value="Purine and uridine phosphorylases"/>
    <property type="match status" value="1"/>
</dbReference>
<evidence type="ECO:0000256" key="3">
    <source>
        <dbReference type="HAMAP-Rule" id="MF_01963"/>
    </source>
</evidence>
<evidence type="ECO:0000313" key="8">
    <source>
        <dbReference type="Proteomes" id="UP000606991"/>
    </source>
</evidence>
<feature type="binding site" evidence="3">
    <location>
        <position position="12"/>
    </location>
    <ligand>
        <name>phosphate</name>
        <dbReference type="ChEBI" id="CHEBI:43474"/>
    </ligand>
</feature>
<dbReference type="RefSeq" id="WP_337314448.1">
    <property type="nucleotide sequence ID" value="NZ_JAEKNS010000163.1"/>
</dbReference>
<reference evidence="5 8" key="3">
    <citation type="submission" date="2020-10" db="EMBL/GenBank/DDBJ databases">
        <title>Ca. Dormibacterota MAGs.</title>
        <authorList>
            <person name="Montgomery K."/>
        </authorList>
    </citation>
    <scope>NUCLEOTIDE SEQUENCE [LARGE SCALE GENOMIC DNA]</scope>
    <source>
        <strain evidence="5">SC8812_S17_18</strain>
    </source>
</reference>
<gene>
    <name evidence="6" type="ORF">DLM65_00285</name>
    <name evidence="5" type="ORF">JF886_16470</name>
</gene>
<protein>
    <recommendedName>
        <fullName evidence="3">Purine nucleoside phosphorylase</fullName>
        <shortName evidence="3">PNP</shortName>
        <ecNumber evidence="3">2.4.2.1</ecNumber>
    </recommendedName>
</protein>
<comment type="function">
    <text evidence="3">Purine nucleoside phosphorylase involved in purine salvage.</text>
</comment>
<reference evidence="6 7" key="1">
    <citation type="journal article" date="2017" name="Nature">
        <title>Atmospheric trace gases support primary production in Antarctic desert surface soil.</title>
        <authorList>
            <person name="Ji M."/>
            <person name="Greening C."/>
            <person name="Vanwonterghem I."/>
            <person name="Carere C.R."/>
            <person name="Bay S.K."/>
            <person name="Steen J.A."/>
            <person name="Montgomery K."/>
            <person name="Lines T."/>
            <person name="Beardall J."/>
            <person name="van Dorst J."/>
            <person name="Snape I."/>
            <person name="Stott M.B."/>
            <person name="Hugenholtz P."/>
            <person name="Ferrari B.C."/>
        </authorList>
    </citation>
    <scope>NUCLEOTIDE SEQUENCE [LARGE SCALE GENOMIC DNA]</scope>
    <source>
        <strain evidence="6">RRmetagenome_bin12</strain>
    </source>
</reference>
<evidence type="ECO:0000313" key="5">
    <source>
        <dbReference type="EMBL" id="MBJ7596423.1"/>
    </source>
</evidence>
<accession>A0A934K6C9</accession>
<dbReference type="PANTHER" id="PTHR42679:SF2">
    <property type="entry name" value="S-METHYL-5'-THIOADENOSINE PHOSPHORYLASE"/>
    <property type="match status" value="1"/>
</dbReference>
<name>A0A2W5ZFF3_9BACT</name>
<dbReference type="UniPathway" id="UPA00606"/>
<dbReference type="Proteomes" id="UP000248724">
    <property type="component" value="Unassembled WGS sequence"/>
</dbReference>
<dbReference type="Pfam" id="PF01048">
    <property type="entry name" value="PNP_UDP_1"/>
    <property type="match status" value="1"/>
</dbReference>
<feature type="domain" description="Nucleoside phosphorylase" evidence="4">
    <location>
        <begin position="6"/>
        <end position="247"/>
    </location>
</feature>
<dbReference type="GO" id="GO:0019509">
    <property type="term" value="P:L-methionine salvage from methylthioadenosine"/>
    <property type="evidence" value="ECO:0007669"/>
    <property type="project" value="TreeGrafter"/>
</dbReference>
<evidence type="ECO:0000313" key="6">
    <source>
        <dbReference type="EMBL" id="PZR84202.1"/>
    </source>
</evidence>
<keyword evidence="3" id="KW-0660">Purine salvage</keyword>
<dbReference type="GO" id="GO:0005829">
    <property type="term" value="C:cytosol"/>
    <property type="evidence" value="ECO:0007669"/>
    <property type="project" value="TreeGrafter"/>
</dbReference>
<evidence type="ECO:0000313" key="7">
    <source>
        <dbReference type="Proteomes" id="UP000248724"/>
    </source>
</evidence>